<gene>
    <name evidence="1" type="ORF">VFH_II135400</name>
</gene>
<name>A0AAV0ZP24_VICFA</name>
<evidence type="ECO:0000313" key="1">
    <source>
        <dbReference type="EMBL" id="CAI8598602.1"/>
    </source>
</evidence>
<protein>
    <submittedName>
        <fullName evidence="1">Uncharacterized protein</fullName>
    </submittedName>
</protein>
<reference evidence="1 2" key="1">
    <citation type="submission" date="2023-01" db="EMBL/GenBank/DDBJ databases">
        <authorList>
            <person name="Kreplak J."/>
        </authorList>
    </citation>
    <scope>NUCLEOTIDE SEQUENCE [LARGE SCALE GENOMIC DNA]</scope>
</reference>
<dbReference type="Proteomes" id="UP001157006">
    <property type="component" value="Chromosome 2"/>
</dbReference>
<sequence>MHMKSTIQQLLHPHHNLKLAPFRNIFQQYQLLHLPRDSATHVPPKRVKKERKKGENEVVVGWKILYLEVDNGFTSLLGRRRLRRRCTTNNEASIMVLGGVLVEVRGELEGEFRSYEHGSIVRLKRKIERNSNLAWSCELGL</sequence>
<organism evidence="1 2">
    <name type="scientific">Vicia faba</name>
    <name type="common">Broad bean</name>
    <name type="synonym">Faba vulgaris</name>
    <dbReference type="NCBI Taxonomy" id="3906"/>
    <lineage>
        <taxon>Eukaryota</taxon>
        <taxon>Viridiplantae</taxon>
        <taxon>Streptophyta</taxon>
        <taxon>Embryophyta</taxon>
        <taxon>Tracheophyta</taxon>
        <taxon>Spermatophyta</taxon>
        <taxon>Magnoliopsida</taxon>
        <taxon>eudicotyledons</taxon>
        <taxon>Gunneridae</taxon>
        <taxon>Pentapetalae</taxon>
        <taxon>rosids</taxon>
        <taxon>fabids</taxon>
        <taxon>Fabales</taxon>
        <taxon>Fabaceae</taxon>
        <taxon>Papilionoideae</taxon>
        <taxon>50 kb inversion clade</taxon>
        <taxon>NPAAA clade</taxon>
        <taxon>Hologalegina</taxon>
        <taxon>IRL clade</taxon>
        <taxon>Fabeae</taxon>
        <taxon>Vicia</taxon>
    </lineage>
</organism>
<dbReference type="AlphaFoldDB" id="A0AAV0ZP24"/>
<proteinExistence type="predicted"/>
<evidence type="ECO:0000313" key="2">
    <source>
        <dbReference type="Proteomes" id="UP001157006"/>
    </source>
</evidence>
<keyword evidence="2" id="KW-1185">Reference proteome</keyword>
<accession>A0AAV0ZP24</accession>
<dbReference type="EMBL" id="OX451737">
    <property type="protein sequence ID" value="CAI8598602.1"/>
    <property type="molecule type" value="Genomic_DNA"/>
</dbReference>